<evidence type="ECO:0000256" key="1">
    <source>
        <dbReference type="PROSITE-ProRule" id="PRU00103"/>
    </source>
</evidence>
<feature type="compositionally biased region" description="Gly residues" evidence="2">
    <location>
        <begin position="331"/>
        <end position="344"/>
    </location>
</feature>
<dbReference type="InterPro" id="IPR021133">
    <property type="entry name" value="HEAT_type_2"/>
</dbReference>
<feature type="compositionally biased region" description="Low complexity" evidence="2">
    <location>
        <begin position="464"/>
        <end position="474"/>
    </location>
</feature>
<evidence type="ECO:0000313" key="3">
    <source>
        <dbReference type="EMBL" id="GFR40447.1"/>
    </source>
</evidence>
<dbReference type="PROSITE" id="PS50077">
    <property type="entry name" value="HEAT_REPEAT"/>
    <property type="match status" value="1"/>
</dbReference>
<feature type="region of interest" description="Disordered" evidence="2">
    <location>
        <begin position="217"/>
        <end position="239"/>
    </location>
</feature>
<evidence type="ECO:0008006" key="5">
    <source>
        <dbReference type="Google" id="ProtNLM"/>
    </source>
</evidence>
<dbReference type="PROSITE" id="PS50896">
    <property type="entry name" value="LISH"/>
    <property type="match status" value="1"/>
</dbReference>
<feature type="region of interest" description="Disordered" evidence="2">
    <location>
        <begin position="331"/>
        <end position="359"/>
    </location>
</feature>
<keyword evidence="4" id="KW-1185">Reference proteome</keyword>
<comment type="caution">
    <text evidence="3">The sequence shown here is derived from an EMBL/GenBank/DDBJ whole genome shotgun (WGS) entry which is preliminary data.</text>
</comment>
<feature type="region of interest" description="Disordered" evidence="2">
    <location>
        <begin position="122"/>
        <end position="185"/>
    </location>
</feature>
<feature type="repeat" description="HEAT" evidence="1">
    <location>
        <begin position="646"/>
        <end position="683"/>
    </location>
</feature>
<organism evidence="3 4">
    <name type="scientific">Astrephomene gubernaculifera</name>
    <dbReference type="NCBI Taxonomy" id="47775"/>
    <lineage>
        <taxon>Eukaryota</taxon>
        <taxon>Viridiplantae</taxon>
        <taxon>Chlorophyta</taxon>
        <taxon>core chlorophytes</taxon>
        <taxon>Chlorophyceae</taxon>
        <taxon>CS clade</taxon>
        <taxon>Chlamydomonadales</taxon>
        <taxon>Astrephomenaceae</taxon>
        <taxon>Astrephomene</taxon>
    </lineage>
</organism>
<feature type="compositionally biased region" description="Low complexity" evidence="2">
    <location>
        <begin position="427"/>
        <end position="456"/>
    </location>
</feature>
<feature type="region of interest" description="Disordered" evidence="2">
    <location>
        <begin position="925"/>
        <end position="1114"/>
    </location>
</feature>
<dbReference type="InterPro" id="IPR040362">
    <property type="entry name" value="RELCH"/>
</dbReference>
<feature type="compositionally biased region" description="Pro residues" evidence="2">
    <location>
        <begin position="401"/>
        <end position="413"/>
    </location>
</feature>
<feature type="non-terminal residue" evidence="3">
    <location>
        <position position="1"/>
    </location>
</feature>
<feature type="compositionally biased region" description="Low complexity" evidence="2">
    <location>
        <begin position="835"/>
        <end position="844"/>
    </location>
</feature>
<dbReference type="InterPro" id="IPR016024">
    <property type="entry name" value="ARM-type_fold"/>
</dbReference>
<feature type="compositionally biased region" description="Low complexity" evidence="2">
    <location>
        <begin position="122"/>
        <end position="137"/>
    </location>
</feature>
<name>A0AAD3HGY5_9CHLO</name>
<sequence length="1114" mass="113492">MLEPSGETGVVHKSAHPSLPPAAPEQVVQYLLAKNYHLTALELLVEAQQAGHGDDLRDLQAFFSDPDRFPPDELARHQPGNALELQAAGRERESRLQLAEYELRLAKEDLAEMSRKLAAAQQQAAEAAERQQQQQAASPMLQPSLSGAPPSAAVANSISPAARSTALHPSPARSPHVAGSGGLPSAAEQQALNEAVFAHLQRQGLITTAMTMEEEYGGPLRPQAGQGQSPGGVMTHGSPHVASADAVAADQWELWRWYQAAVREASGVGFDYSSAAMSLALSPAVSAGGAEGVTAAAAVGGAGGGDVLGPELGSLMNLDLDSIGLEELLLEGGGGGGGDGGGGTAVADGAQEEGAPRSSAELKGRLLAARERLVAAAEQVKKAAAVVARQQQQQQQVLRSPLPPPPSPAPPQFGPSDPALRELLELSAPATRPGSSSTASTTTTTTASAAAFGSPAEEQPLSSTPTTTTTAAAEPPAPDGSFPAAAASSLQTHGSLAAATRPPPPPAPIDPAYHASLESLRSQLAEALPRLLPGLTLRSRLEVLPLLESAARVSPDWEVRRQLLAAAFNAVPAPDPQQRQAILDCCLQLCRHFGPAWAAAELLPLASRAAGQPSAERRTLVAEVLGAAAAGGAVEAVEAGSQAHALVAQLAQLARDRMEQVREAACRSLAQLAPRLPFSRSYSATLESLLLALATDPAEPVAQAALRQLVPALLGCWQPPAAHPTDGECVLVSSVLARVMSDIGRHVRHITEQQQQLLVVQQQQQKAAADAAAAAANAVGSSGGGFAGSILRYGLAGVTHQQQQQPPPAAAAAPPSTTTTPTPSDGGSGSGGSLPSGMPPQQRSPAPPLPPPRSPAHPLLPHQHPPTSQSPPAAAPQPVLYGRRTFPSASHLALQQLLGLLAALAPALRHAALCNRPAWASAPLPTSVPHSSLPARPLPAAPTSTSTSRHHRSGSAAAAPVTALPRTTGSAGDLPSAANATTATSATTTAASPHTSPGAARQGAGLLQLPSHAAAATGGHRRSSSHPALPSSASAGSSTRPHPQHQQSPVLSALTLLRDTPRPPGETPPPPPPPQQQQTEAEAEAGGLRRRVSGAISEVDGVSVVSASEEGGEA</sequence>
<feature type="compositionally biased region" description="Low complexity" evidence="2">
    <location>
        <begin position="798"/>
        <end position="825"/>
    </location>
</feature>
<dbReference type="InterPro" id="IPR011989">
    <property type="entry name" value="ARM-like"/>
</dbReference>
<dbReference type="PANTHER" id="PTHR32059">
    <property type="entry name" value="RAB11-BINDING PROTEIN RELCH"/>
    <property type="match status" value="1"/>
</dbReference>
<feature type="region of interest" description="Disordered" evidence="2">
    <location>
        <begin position="391"/>
        <end position="512"/>
    </location>
</feature>
<dbReference type="EMBL" id="BMAR01000001">
    <property type="protein sequence ID" value="GFR40447.1"/>
    <property type="molecule type" value="Genomic_DNA"/>
</dbReference>
<feature type="compositionally biased region" description="Pro residues" evidence="2">
    <location>
        <begin position="845"/>
        <end position="855"/>
    </location>
</feature>
<evidence type="ECO:0000313" key="4">
    <source>
        <dbReference type="Proteomes" id="UP001054857"/>
    </source>
</evidence>
<proteinExistence type="predicted"/>
<feature type="compositionally biased region" description="Low complexity" evidence="2">
    <location>
        <begin position="1076"/>
        <end position="1086"/>
    </location>
</feature>
<feature type="compositionally biased region" description="Low complexity" evidence="2">
    <location>
        <begin position="856"/>
        <end position="878"/>
    </location>
</feature>
<dbReference type="Proteomes" id="UP001054857">
    <property type="component" value="Unassembled WGS sequence"/>
</dbReference>
<dbReference type="SUPFAM" id="SSF48371">
    <property type="entry name" value="ARM repeat"/>
    <property type="match status" value="1"/>
</dbReference>
<gene>
    <name evidence="3" type="ORF">Agub_g975</name>
</gene>
<dbReference type="InterPro" id="IPR006594">
    <property type="entry name" value="LisH"/>
</dbReference>
<dbReference type="GO" id="GO:0055037">
    <property type="term" value="C:recycling endosome"/>
    <property type="evidence" value="ECO:0007669"/>
    <property type="project" value="TreeGrafter"/>
</dbReference>
<feature type="region of interest" description="Disordered" evidence="2">
    <location>
        <begin position="798"/>
        <end position="879"/>
    </location>
</feature>
<feature type="compositionally biased region" description="Low complexity" evidence="2">
    <location>
        <begin position="975"/>
        <end position="1000"/>
    </location>
</feature>
<dbReference type="GO" id="GO:0005802">
    <property type="term" value="C:trans-Golgi network"/>
    <property type="evidence" value="ECO:0007669"/>
    <property type="project" value="InterPro"/>
</dbReference>
<feature type="compositionally biased region" description="Pro residues" evidence="2">
    <location>
        <begin position="1062"/>
        <end position="1075"/>
    </location>
</feature>
<feature type="compositionally biased region" description="Low complexity" evidence="2">
    <location>
        <begin position="1025"/>
        <end position="1041"/>
    </location>
</feature>
<dbReference type="AlphaFoldDB" id="A0AAD3HGY5"/>
<feature type="compositionally biased region" description="Low complexity" evidence="2">
    <location>
        <begin position="391"/>
        <end position="400"/>
    </location>
</feature>
<accession>A0AAD3HGY5</accession>
<dbReference type="SMART" id="SM00667">
    <property type="entry name" value="LisH"/>
    <property type="match status" value="2"/>
</dbReference>
<reference evidence="3 4" key="1">
    <citation type="journal article" date="2021" name="Sci. Rep.">
        <title>Genome sequencing of the multicellular alga Astrephomene provides insights into convergent evolution of germ-soma differentiation.</title>
        <authorList>
            <person name="Yamashita S."/>
            <person name="Yamamoto K."/>
            <person name="Matsuzaki R."/>
            <person name="Suzuki S."/>
            <person name="Yamaguchi H."/>
            <person name="Hirooka S."/>
            <person name="Minakuchi Y."/>
            <person name="Miyagishima S."/>
            <person name="Kawachi M."/>
            <person name="Toyoda A."/>
            <person name="Nozaki H."/>
        </authorList>
    </citation>
    <scope>NUCLEOTIDE SEQUENCE [LARGE SCALE GENOMIC DNA]</scope>
    <source>
        <strain evidence="3 4">NIES-4017</strain>
    </source>
</reference>
<dbReference type="GO" id="GO:0032367">
    <property type="term" value="P:intracellular cholesterol transport"/>
    <property type="evidence" value="ECO:0007669"/>
    <property type="project" value="InterPro"/>
</dbReference>
<dbReference type="PANTHER" id="PTHR32059:SF0">
    <property type="entry name" value="RAB11-BINDING PROTEIN RELCH"/>
    <property type="match status" value="1"/>
</dbReference>
<dbReference type="Gene3D" id="1.25.10.10">
    <property type="entry name" value="Leucine-rich Repeat Variant"/>
    <property type="match status" value="1"/>
</dbReference>
<evidence type="ECO:0000256" key="2">
    <source>
        <dbReference type="SAM" id="MobiDB-lite"/>
    </source>
</evidence>
<protein>
    <recommendedName>
        <fullName evidence="5">LisH domain-containing protein</fullName>
    </recommendedName>
</protein>